<sequence>MPRTLPKDYSHAQPVRASHSRLTRKKRGKTAIHITLPGHTQRYSHIAGGRLAARCVPLTCADSVTEERPRAGAGKGDHKCRVEMNMREKSPDMVSGTVDRRGVRRAYERAEIETRRTHKLFHTDIHI</sequence>
<feature type="region of interest" description="Disordered" evidence="1">
    <location>
        <begin position="1"/>
        <end position="26"/>
    </location>
</feature>
<keyword evidence="3" id="KW-1185">Reference proteome</keyword>
<dbReference type="Proteomes" id="UP000837857">
    <property type="component" value="Chromosome 4"/>
</dbReference>
<reference evidence="2" key="1">
    <citation type="submission" date="2022-03" db="EMBL/GenBank/DDBJ databases">
        <authorList>
            <person name="Martin H S."/>
        </authorList>
    </citation>
    <scope>NUCLEOTIDE SEQUENCE</scope>
</reference>
<protein>
    <submittedName>
        <fullName evidence="2">Uncharacterized protein</fullName>
    </submittedName>
</protein>
<evidence type="ECO:0000313" key="3">
    <source>
        <dbReference type="Proteomes" id="UP000837857"/>
    </source>
</evidence>
<feature type="compositionally biased region" description="Basic and acidic residues" evidence="1">
    <location>
        <begin position="1"/>
        <end position="10"/>
    </location>
</feature>
<dbReference type="EMBL" id="OW152816">
    <property type="protein sequence ID" value="CAH2067678.1"/>
    <property type="molecule type" value="Genomic_DNA"/>
</dbReference>
<organism evidence="2 3">
    <name type="scientific">Iphiclides podalirius</name>
    <name type="common">scarce swallowtail</name>
    <dbReference type="NCBI Taxonomy" id="110791"/>
    <lineage>
        <taxon>Eukaryota</taxon>
        <taxon>Metazoa</taxon>
        <taxon>Ecdysozoa</taxon>
        <taxon>Arthropoda</taxon>
        <taxon>Hexapoda</taxon>
        <taxon>Insecta</taxon>
        <taxon>Pterygota</taxon>
        <taxon>Neoptera</taxon>
        <taxon>Endopterygota</taxon>
        <taxon>Lepidoptera</taxon>
        <taxon>Glossata</taxon>
        <taxon>Ditrysia</taxon>
        <taxon>Papilionoidea</taxon>
        <taxon>Papilionidae</taxon>
        <taxon>Papilioninae</taxon>
        <taxon>Iphiclides</taxon>
    </lineage>
</organism>
<accession>A0ABN8IYF4</accession>
<name>A0ABN8IYF4_9NEOP</name>
<feature type="non-terminal residue" evidence="2">
    <location>
        <position position="127"/>
    </location>
</feature>
<evidence type="ECO:0000313" key="2">
    <source>
        <dbReference type="EMBL" id="CAH2067678.1"/>
    </source>
</evidence>
<evidence type="ECO:0000256" key="1">
    <source>
        <dbReference type="SAM" id="MobiDB-lite"/>
    </source>
</evidence>
<proteinExistence type="predicted"/>
<gene>
    <name evidence="2" type="ORF">IPOD504_LOCUS13983</name>
</gene>